<dbReference type="STRING" id="1423795.FD12_GL001565"/>
<evidence type="ECO:0000313" key="2">
    <source>
        <dbReference type="Proteomes" id="UP000321569"/>
    </source>
</evidence>
<evidence type="ECO:0000313" key="1">
    <source>
        <dbReference type="EMBL" id="GEP72010.1"/>
    </source>
</evidence>
<dbReference type="EMBL" id="BKAM01000007">
    <property type="protein sequence ID" value="GEP72010.1"/>
    <property type="molecule type" value="Genomic_DNA"/>
</dbReference>
<reference evidence="1 2" key="1">
    <citation type="submission" date="2019-07" db="EMBL/GenBank/DDBJ databases">
        <title>Whole genome shotgun sequence of Lactobacillus rapi NBRC 109618.</title>
        <authorList>
            <person name="Hosoyama A."/>
            <person name="Uohara A."/>
            <person name="Ohji S."/>
            <person name="Ichikawa N."/>
        </authorList>
    </citation>
    <scope>NUCLEOTIDE SEQUENCE [LARGE SCALE GENOMIC DNA]</scope>
    <source>
        <strain evidence="1 2">NBRC 109618</strain>
    </source>
</reference>
<proteinExistence type="predicted"/>
<gene>
    <name evidence="1" type="ORF">LRA02_08780</name>
</gene>
<organism evidence="1 2">
    <name type="scientific">Lentilactobacillus rapi</name>
    <dbReference type="NCBI Taxonomy" id="481723"/>
    <lineage>
        <taxon>Bacteria</taxon>
        <taxon>Bacillati</taxon>
        <taxon>Bacillota</taxon>
        <taxon>Bacilli</taxon>
        <taxon>Lactobacillales</taxon>
        <taxon>Lactobacillaceae</taxon>
        <taxon>Lentilactobacillus</taxon>
    </lineage>
</organism>
<accession>A0A512PLE2</accession>
<dbReference type="RefSeq" id="WP_056981674.1">
    <property type="nucleotide sequence ID" value="NZ_BKAM01000007.1"/>
</dbReference>
<dbReference type="AlphaFoldDB" id="A0A512PLE2"/>
<comment type="caution">
    <text evidence="1">The sequence shown here is derived from an EMBL/GenBank/DDBJ whole genome shotgun (WGS) entry which is preliminary data.</text>
</comment>
<protein>
    <submittedName>
        <fullName evidence="1">Uncharacterized protein</fullName>
    </submittedName>
</protein>
<sequence>MEKYDQKIQEAIKELKERMEKYIKSAEESGRIVSNPVGDRKLSIQVMDDSPHVLITLMEDGIKVQGNQDEDGVYALAALAVGYLSHKSMNKREFLDDMSHAYDSF</sequence>
<name>A0A512PLE2_9LACO</name>
<dbReference type="Proteomes" id="UP000321569">
    <property type="component" value="Unassembled WGS sequence"/>
</dbReference>